<feature type="coiled-coil region" evidence="4">
    <location>
        <begin position="75"/>
        <end position="165"/>
    </location>
</feature>
<evidence type="ECO:0000256" key="3">
    <source>
        <dbReference type="ARBA" id="ARBA00048679"/>
    </source>
</evidence>
<evidence type="ECO:0000313" key="7">
    <source>
        <dbReference type="Proteomes" id="UP001445335"/>
    </source>
</evidence>
<feature type="region of interest" description="Disordered" evidence="5">
    <location>
        <begin position="1"/>
        <end position="20"/>
    </location>
</feature>
<evidence type="ECO:0000256" key="5">
    <source>
        <dbReference type="SAM" id="MobiDB-lite"/>
    </source>
</evidence>
<keyword evidence="7" id="KW-1185">Reference proteome</keyword>
<feature type="region of interest" description="Disordered" evidence="5">
    <location>
        <begin position="752"/>
        <end position="771"/>
    </location>
</feature>
<feature type="coiled-coil region" evidence="4">
    <location>
        <begin position="685"/>
        <end position="719"/>
    </location>
</feature>
<dbReference type="GO" id="GO:0005856">
    <property type="term" value="C:cytoskeleton"/>
    <property type="evidence" value="ECO:0007669"/>
    <property type="project" value="TreeGrafter"/>
</dbReference>
<keyword evidence="4" id="KW-0175">Coiled coil</keyword>
<evidence type="ECO:0000256" key="4">
    <source>
        <dbReference type="SAM" id="Coils"/>
    </source>
</evidence>
<comment type="catalytic activity">
    <reaction evidence="2">
        <text>L-threonyl-[protein] + ATP = O-phospho-L-threonyl-[protein] + ADP + H(+)</text>
        <dbReference type="Rhea" id="RHEA:46608"/>
        <dbReference type="Rhea" id="RHEA-COMP:11060"/>
        <dbReference type="Rhea" id="RHEA-COMP:11605"/>
        <dbReference type="ChEBI" id="CHEBI:15378"/>
        <dbReference type="ChEBI" id="CHEBI:30013"/>
        <dbReference type="ChEBI" id="CHEBI:30616"/>
        <dbReference type="ChEBI" id="CHEBI:61977"/>
        <dbReference type="ChEBI" id="CHEBI:456216"/>
        <dbReference type="EC" id="2.7.11.1"/>
    </reaction>
</comment>
<dbReference type="Proteomes" id="UP001445335">
    <property type="component" value="Unassembled WGS sequence"/>
</dbReference>
<proteinExistence type="predicted"/>
<evidence type="ECO:0000256" key="1">
    <source>
        <dbReference type="ARBA" id="ARBA00022553"/>
    </source>
</evidence>
<feature type="compositionally biased region" description="Basic and acidic residues" evidence="5">
    <location>
        <begin position="218"/>
        <end position="230"/>
    </location>
</feature>
<feature type="region of interest" description="Disordered" evidence="5">
    <location>
        <begin position="505"/>
        <end position="575"/>
    </location>
</feature>
<dbReference type="GO" id="GO:0005737">
    <property type="term" value="C:cytoplasm"/>
    <property type="evidence" value="ECO:0007669"/>
    <property type="project" value="TreeGrafter"/>
</dbReference>
<evidence type="ECO:0000313" key="6">
    <source>
        <dbReference type="EMBL" id="KAK9825855.1"/>
    </source>
</evidence>
<sequence>MSGAPAKGPAPEASANGTMPALRAEEALDHLAERLQRLKVTLRDEDAAALEGTLTDAAAAFAALRAEGEELRALAEAAAAEAERTRADCDRLRKAAEDAALDRQMAAAVAEAEKLRAAGDAYKRELLQTRLTEHEAELAEARDAVQSAQRERASLAKALAEVRDTATARGSELDSLRKQLLAAKPSGDVALPAAASLPLSGSLPLTSAPAAASGAAAGEHEELAGPHPKPEELAGRLLAAGPAGVDQALLAAAAKALRDVSVLDRQLMRARLEKDALAKEVEDLNSTVFSKSFKAPSAWAEREVKYKMERRAWEIEVKGLRDKMRAVQEENSSYRASNKAAEFEARLQELTAAVARAEVGKVEAQRELHEMQIQASACIAVASGAAREADHEAVSTIIDDLEAHGIGMARPCTDSPLGRSGSPLRARGTCQEIIHDYDERGVGMAGPRRTPRSRGSNAEAAAAEAQQATSRFYTPAAWAAQAVYDPHAPPTAPRPAVGLLEAVAASRRSASQEEEGAHAAVNPGQGPAVSAAALGSEQEEHMGWAPRGRRRGGGARSSRSSESRRSSSSGSLAEWGEARRAELSADRAAVEAAWGQHEAENNLTALRWKAAEAGSRADVYEAQIGKMQRALERADQDKARLEEALEAALAAGKAGDARGLAALRERVRSLVGGGAKQEPDASVQLAEAQGMLQESYRARDALERERDTLARQLAQVAAQVSAGRLPTPSDLTASVTAAAEAVPVGGAAAAAAPAGDGLADGGGRPGVERQRSRVGRVVAGLSEEEIEVMRLRDESATMMETLVRAKVEAAEVQGDYLKTKRALIRAVEKQAAMAERLDALKTAIFEGSLKDATSLLMSAGFERPGAARGGAKSTGGTIESLDEREKY</sequence>
<gene>
    <name evidence="6" type="ORF">WJX81_004552</name>
</gene>
<feature type="region of interest" description="Disordered" evidence="5">
    <location>
        <begin position="211"/>
        <end position="230"/>
    </location>
</feature>
<comment type="caution">
    <text evidence="6">The sequence shown here is derived from an EMBL/GenBank/DDBJ whole genome shotgun (WGS) entry which is preliminary data.</text>
</comment>
<dbReference type="GO" id="GO:0031032">
    <property type="term" value="P:actomyosin structure organization"/>
    <property type="evidence" value="ECO:0007669"/>
    <property type="project" value="TreeGrafter"/>
</dbReference>
<keyword evidence="1" id="KW-0597">Phosphoprotein</keyword>
<feature type="coiled-coil region" evidence="4">
    <location>
        <begin position="617"/>
        <end position="651"/>
    </location>
</feature>
<feature type="coiled-coil region" evidence="4">
    <location>
        <begin position="21"/>
        <end position="48"/>
    </location>
</feature>
<dbReference type="EMBL" id="JALJOU010000070">
    <property type="protein sequence ID" value="KAK9825855.1"/>
    <property type="molecule type" value="Genomic_DNA"/>
</dbReference>
<dbReference type="InterPro" id="IPR050839">
    <property type="entry name" value="Rho-assoc_Ser/Thr_Kinase"/>
</dbReference>
<feature type="region of interest" description="Disordered" evidence="5">
    <location>
        <begin position="863"/>
        <end position="887"/>
    </location>
</feature>
<accession>A0AAW1QWE5</accession>
<feature type="coiled-coil region" evidence="4">
    <location>
        <begin position="260"/>
        <end position="374"/>
    </location>
</feature>
<dbReference type="AlphaFoldDB" id="A0AAW1QWE5"/>
<protein>
    <submittedName>
        <fullName evidence="6">Uncharacterized protein</fullName>
    </submittedName>
</protein>
<dbReference type="PANTHER" id="PTHR22988">
    <property type="entry name" value="MYOTONIC DYSTROPHY S/T KINASE-RELATED"/>
    <property type="match status" value="1"/>
</dbReference>
<name>A0AAW1QWE5_9CHLO</name>
<reference evidence="6 7" key="1">
    <citation type="journal article" date="2024" name="Nat. Commun.">
        <title>Phylogenomics reveals the evolutionary origins of lichenization in chlorophyte algae.</title>
        <authorList>
            <person name="Puginier C."/>
            <person name="Libourel C."/>
            <person name="Otte J."/>
            <person name="Skaloud P."/>
            <person name="Haon M."/>
            <person name="Grisel S."/>
            <person name="Petersen M."/>
            <person name="Berrin J.G."/>
            <person name="Delaux P.M."/>
            <person name="Dal Grande F."/>
            <person name="Keller J."/>
        </authorList>
    </citation>
    <scope>NUCLEOTIDE SEQUENCE [LARGE SCALE GENOMIC DNA]</scope>
    <source>
        <strain evidence="6 7">SAG 245.80</strain>
    </source>
</reference>
<dbReference type="PANTHER" id="PTHR22988:SF71">
    <property type="entry name" value="CITRON RHO-INTERACTING KINASE"/>
    <property type="match status" value="1"/>
</dbReference>
<dbReference type="GO" id="GO:0004674">
    <property type="term" value="F:protein serine/threonine kinase activity"/>
    <property type="evidence" value="ECO:0007669"/>
    <property type="project" value="UniProtKB-EC"/>
</dbReference>
<feature type="region of interest" description="Disordered" evidence="5">
    <location>
        <begin position="440"/>
        <end position="465"/>
    </location>
</feature>
<evidence type="ECO:0000256" key="2">
    <source>
        <dbReference type="ARBA" id="ARBA00047899"/>
    </source>
</evidence>
<comment type="catalytic activity">
    <reaction evidence="3">
        <text>L-seryl-[protein] + ATP = O-phospho-L-seryl-[protein] + ADP + H(+)</text>
        <dbReference type="Rhea" id="RHEA:17989"/>
        <dbReference type="Rhea" id="RHEA-COMP:9863"/>
        <dbReference type="Rhea" id="RHEA-COMP:11604"/>
        <dbReference type="ChEBI" id="CHEBI:15378"/>
        <dbReference type="ChEBI" id="CHEBI:29999"/>
        <dbReference type="ChEBI" id="CHEBI:30616"/>
        <dbReference type="ChEBI" id="CHEBI:83421"/>
        <dbReference type="ChEBI" id="CHEBI:456216"/>
        <dbReference type="EC" id="2.7.11.1"/>
    </reaction>
</comment>
<organism evidence="6 7">
    <name type="scientific">Elliptochloris bilobata</name>
    <dbReference type="NCBI Taxonomy" id="381761"/>
    <lineage>
        <taxon>Eukaryota</taxon>
        <taxon>Viridiplantae</taxon>
        <taxon>Chlorophyta</taxon>
        <taxon>core chlorophytes</taxon>
        <taxon>Trebouxiophyceae</taxon>
        <taxon>Trebouxiophyceae incertae sedis</taxon>
        <taxon>Elliptochloris clade</taxon>
        <taxon>Elliptochloris</taxon>
    </lineage>
</organism>